<dbReference type="AlphaFoldDB" id="G7VEK1"/>
<protein>
    <submittedName>
        <fullName evidence="1">Uncharacterized protein</fullName>
    </submittedName>
</protein>
<sequence>MRTTYRLPPYCLAAASPPIALSIEARRSAPSREPLYLAKSLPWC</sequence>
<dbReference type="EMBL" id="CP003098">
    <property type="protein sequence ID" value="AET31625.1"/>
    <property type="molecule type" value="Genomic_DNA"/>
</dbReference>
<gene>
    <name evidence="1" type="ORF">P186_0164</name>
</gene>
<dbReference type="HOGENOM" id="CLU_3210891_0_0_2"/>
<name>G7VEK1_9CREN</name>
<accession>G7VEK1</accession>
<evidence type="ECO:0000313" key="2">
    <source>
        <dbReference type="Proteomes" id="UP000005867"/>
    </source>
</evidence>
<reference evidence="1 2" key="1">
    <citation type="journal article" date="2012" name="J. Bacteriol.">
        <title>Complete genome sequence of strain 1860, a crenarchaeon of the genus pyrobaculum able to grow with various electron acceptors.</title>
        <authorList>
            <person name="Mardanov A.V."/>
            <person name="Gumerov V.M."/>
            <person name="Slobodkina G.B."/>
            <person name="Beletsky A.V."/>
            <person name="Bonch-Osmolovskaya E.A."/>
            <person name="Ravin N.V."/>
            <person name="Skryabin K.G."/>
        </authorList>
    </citation>
    <scope>NUCLEOTIDE SEQUENCE [LARGE SCALE GENOMIC DNA]</scope>
    <source>
        <strain evidence="1 2">1860</strain>
    </source>
</reference>
<keyword evidence="2" id="KW-1185">Reference proteome</keyword>
<dbReference type="KEGG" id="pyr:P186_0164"/>
<evidence type="ECO:0000313" key="1">
    <source>
        <dbReference type="EMBL" id="AET31625.1"/>
    </source>
</evidence>
<proteinExistence type="predicted"/>
<organism evidence="1 2">
    <name type="scientific">Pyrobaculum ferrireducens</name>
    <dbReference type="NCBI Taxonomy" id="1104324"/>
    <lineage>
        <taxon>Archaea</taxon>
        <taxon>Thermoproteota</taxon>
        <taxon>Thermoprotei</taxon>
        <taxon>Thermoproteales</taxon>
        <taxon>Thermoproteaceae</taxon>
        <taxon>Pyrobaculum</taxon>
    </lineage>
</organism>
<dbReference type="Proteomes" id="UP000005867">
    <property type="component" value="Chromosome"/>
</dbReference>
<dbReference type="BioCyc" id="PSP1104324:GJSN-157-MONOMER"/>